<evidence type="ECO:0000313" key="3">
    <source>
        <dbReference type="EMBL" id="AVZ73568.1"/>
    </source>
</evidence>
<name>A0A2R4T379_9ACTN</name>
<proteinExistence type="predicted"/>
<sequence>MSKGAPLEQVVRQDRLLLWSSVACTSLCPDDCLPRVHGGRGPVRSRPSGGADPGRAVRSRRRGAGRDLDVQRRLRDLTSRVGVYFLLAMCLFPEVGYRLVWQKLTAGLAGLNVAQAAARSAT</sequence>
<dbReference type="Pfam" id="PF13006">
    <property type="entry name" value="Nterm_IS4"/>
    <property type="match status" value="1"/>
</dbReference>
<dbReference type="KEGG" id="slk:SLUN_16640"/>
<keyword evidence="4" id="KW-1185">Reference proteome</keyword>
<evidence type="ECO:0000256" key="1">
    <source>
        <dbReference type="SAM" id="MobiDB-lite"/>
    </source>
</evidence>
<feature type="compositionally biased region" description="Low complexity" evidence="1">
    <location>
        <begin position="42"/>
        <end position="56"/>
    </location>
</feature>
<dbReference type="AlphaFoldDB" id="A0A2R4T379"/>
<reference evidence="3 4" key="1">
    <citation type="submission" date="2018-01" db="EMBL/GenBank/DDBJ databases">
        <title>Complete genome sequence of Streptomyces lunaelactis MM109T, a Ferroverdin A producer isolated from cave moonmilk deposits.</title>
        <authorList>
            <person name="Naome A."/>
            <person name="Martinet L."/>
            <person name="Maciejewska M."/>
            <person name="Anderssen S."/>
            <person name="Adam D."/>
            <person name="Tenconi E."/>
            <person name="Deflandre B."/>
            <person name="Arguelles-Arias A."/>
            <person name="Calusinska M."/>
            <person name="Copieters W."/>
            <person name="Karim L."/>
            <person name="Hanikenne M."/>
            <person name="Baurain D."/>
            <person name="van Wezel G."/>
            <person name="Smargiasso N."/>
            <person name="de Pauw E."/>
            <person name="Delfosse P."/>
            <person name="Rigali S."/>
        </authorList>
    </citation>
    <scope>NUCLEOTIDE SEQUENCE [LARGE SCALE GENOMIC DNA]</scope>
    <source>
        <strain evidence="3 4">MM109</strain>
    </source>
</reference>
<evidence type="ECO:0000259" key="2">
    <source>
        <dbReference type="Pfam" id="PF13006"/>
    </source>
</evidence>
<feature type="region of interest" description="Disordered" evidence="1">
    <location>
        <begin position="34"/>
        <end position="64"/>
    </location>
</feature>
<gene>
    <name evidence="3" type="ORF">SLUN_16640</name>
</gene>
<dbReference type="InterPro" id="IPR024473">
    <property type="entry name" value="Transposases_IS4_N"/>
</dbReference>
<accession>A0A2R4T379</accession>
<organism evidence="3 4">
    <name type="scientific">Streptomyces lunaelactis</name>
    <dbReference type="NCBI Taxonomy" id="1535768"/>
    <lineage>
        <taxon>Bacteria</taxon>
        <taxon>Bacillati</taxon>
        <taxon>Actinomycetota</taxon>
        <taxon>Actinomycetes</taxon>
        <taxon>Kitasatosporales</taxon>
        <taxon>Streptomycetaceae</taxon>
        <taxon>Streptomyces</taxon>
    </lineage>
</organism>
<feature type="domain" description="Transposase IS4 N-terminal" evidence="2">
    <location>
        <begin position="70"/>
        <end position="121"/>
    </location>
</feature>
<dbReference type="GeneID" id="55656899"/>
<dbReference type="EMBL" id="CP026304">
    <property type="protein sequence ID" value="AVZ73568.1"/>
    <property type="molecule type" value="Genomic_DNA"/>
</dbReference>
<dbReference type="Proteomes" id="UP000244201">
    <property type="component" value="Chromosome"/>
</dbReference>
<evidence type="ECO:0000313" key="4">
    <source>
        <dbReference type="Proteomes" id="UP000244201"/>
    </source>
</evidence>
<dbReference type="RefSeq" id="WP_108149245.1">
    <property type="nucleotide sequence ID" value="NZ_CP026304.1"/>
</dbReference>
<protein>
    <recommendedName>
        <fullName evidence="2">Transposase IS4 N-terminal domain-containing protein</fullName>
    </recommendedName>
</protein>